<evidence type="ECO:0000313" key="6">
    <source>
        <dbReference type="EMBL" id="GAA3541368.1"/>
    </source>
</evidence>
<comment type="caution">
    <text evidence="6">The sequence shown here is derived from an EMBL/GenBank/DDBJ whole genome shotgun (WGS) entry which is preliminary data.</text>
</comment>
<dbReference type="InterPro" id="IPR024060">
    <property type="entry name" value="Ureidoglycolate_lyase_dom_sf"/>
</dbReference>
<dbReference type="PIRSF" id="PIRSF017306">
    <property type="entry name" value="Ureidogly_hydro"/>
    <property type="match status" value="1"/>
</dbReference>
<dbReference type="SUPFAM" id="SSF51182">
    <property type="entry name" value="RmlC-like cupins"/>
    <property type="match status" value="1"/>
</dbReference>
<keyword evidence="7" id="KW-1185">Reference proteome</keyword>
<comment type="similarity">
    <text evidence="5">Belongs to the ureidoglycolate lyase family.</text>
</comment>
<dbReference type="InterPro" id="IPR011051">
    <property type="entry name" value="RmlC_Cupin_sf"/>
</dbReference>
<comment type="pathway">
    <text evidence="5">Nitrogen metabolism; (S)-allantoin degradation.</text>
</comment>
<organism evidence="6 7">
    <name type="scientific">Zobellella aerophila</name>
    <dbReference type="NCBI Taxonomy" id="870480"/>
    <lineage>
        <taxon>Bacteria</taxon>
        <taxon>Pseudomonadati</taxon>
        <taxon>Pseudomonadota</taxon>
        <taxon>Gammaproteobacteria</taxon>
        <taxon>Aeromonadales</taxon>
        <taxon>Aeromonadaceae</taxon>
        <taxon>Zobellella</taxon>
    </lineage>
</organism>
<dbReference type="InterPro" id="IPR007247">
    <property type="entry name" value="Ureidogly_lyase"/>
</dbReference>
<evidence type="ECO:0000256" key="1">
    <source>
        <dbReference type="ARBA" id="ARBA00011738"/>
    </source>
</evidence>
<reference evidence="7" key="1">
    <citation type="journal article" date="2019" name="Int. J. Syst. Evol. Microbiol.">
        <title>The Global Catalogue of Microorganisms (GCM) 10K type strain sequencing project: providing services to taxonomists for standard genome sequencing and annotation.</title>
        <authorList>
            <consortium name="The Broad Institute Genomics Platform"/>
            <consortium name="The Broad Institute Genome Sequencing Center for Infectious Disease"/>
            <person name="Wu L."/>
            <person name="Ma J."/>
        </authorList>
    </citation>
    <scope>NUCLEOTIDE SEQUENCE [LARGE SCALE GENOMIC DNA]</scope>
    <source>
        <strain evidence="7">JCM 17110</strain>
    </source>
</reference>
<proteinExistence type="inferred from homology"/>
<dbReference type="EMBL" id="BAABCX010000002">
    <property type="protein sequence ID" value="GAA3541368.1"/>
    <property type="molecule type" value="Genomic_DNA"/>
</dbReference>
<evidence type="ECO:0000256" key="3">
    <source>
        <dbReference type="ARBA" id="ARBA00023239"/>
    </source>
</evidence>
<dbReference type="EC" id="4.3.2.3" evidence="5"/>
<comment type="catalytic activity">
    <reaction evidence="4 5">
        <text>(S)-ureidoglycolate = urea + glyoxylate</text>
        <dbReference type="Rhea" id="RHEA:11304"/>
        <dbReference type="ChEBI" id="CHEBI:16199"/>
        <dbReference type="ChEBI" id="CHEBI:36655"/>
        <dbReference type="ChEBI" id="CHEBI:57296"/>
        <dbReference type="EC" id="4.3.2.3"/>
    </reaction>
</comment>
<dbReference type="HAMAP" id="MF_00616">
    <property type="entry name" value="Ureidogly_lyase"/>
    <property type="match status" value="1"/>
</dbReference>
<dbReference type="CDD" id="cd20298">
    <property type="entry name" value="cupin_UAH"/>
    <property type="match status" value="1"/>
</dbReference>
<dbReference type="NCBIfam" id="NF002949">
    <property type="entry name" value="PRK03606.1-2"/>
    <property type="match status" value="1"/>
</dbReference>
<keyword evidence="2 5" id="KW-0659">Purine metabolism</keyword>
<keyword evidence="3 5" id="KW-0456">Lyase</keyword>
<dbReference type="NCBIfam" id="NF009932">
    <property type="entry name" value="PRK13395.1"/>
    <property type="match status" value="1"/>
</dbReference>
<sequence>MGIEREENMFKTLAIEPLTKEAFAPFGDVIESEGRDYFMINNGSTRRYHRLAEVQTDQQGEGIISIFRANPLEYPLHIRMLERHPFGSQAFIPLFGNEYLLVVAPAGTDQVDPATVRAFRATGRQGVNYHKGVWHHPVLTLTENDEFLVVDRSGPGNNCDEYYFDDSVHLELKLD</sequence>
<evidence type="ECO:0000256" key="2">
    <source>
        <dbReference type="ARBA" id="ARBA00022631"/>
    </source>
</evidence>
<dbReference type="GO" id="GO:0016829">
    <property type="term" value="F:lyase activity"/>
    <property type="evidence" value="ECO:0007669"/>
    <property type="project" value="UniProtKB-KW"/>
</dbReference>
<dbReference type="Pfam" id="PF04115">
    <property type="entry name" value="Ureidogly_lyase"/>
    <property type="match status" value="1"/>
</dbReference>
<comment type="cofactor">
    <cofactor evidence="5">
        <name>Ni(2+)</name>
        <dbReference type="ChEBI" id="CHEBI:49786"/>
    </cofactor>
</comment>
<accession>A0ABP6VXD9</accession>
<dbReference type="Proteomes" id="UP001500795">
    <property type="component" value="Unassembled WGS sequence"/>
</dbReference>
<dbReference type="Gene3D" id="2.60.120.480">
    <property type="entry name" value="Ureidoglycolate hydrolase"/>
    <property type="match status" value="1"/>
</dbReference>
<protein>
    <recommendedName>
        <fullName evidence="5">Ureidoglycolate lyase</fullName>
        <ecNumber evidence="5">4.3.2.3</ecNumber>
    </recommendedName>
    <alternativeName>
        <fullName evidence="5">Ureidoglycolatase</fullName>
    </alternativeName>
</protein>
<gene>
    <name evidence="5" type="primary">allA</name>
    <name evidence="6" type="ORF">GCM10022394_21590</name>
</gene>
<evidence type="ECO:0000313" key="7">
    <source>
        <dbReference type="Proteomes" id="UP001500795"/>
    </source>
</evidence>
<dbReference type="PANTHER" id="PTHR21221:SF1">
    <property type="entry name" value="UREIDOGLYCOLATE LYASE"/>
    <property type="match status" value="1"/>
</dbReference>
<dbReference type="InterPro" id="IPR047233">
    <property type="entry name" value="UAH_cupin"/>
</dbReference>
<comment type="function">
    <text evidence="5">Catalyzes the catabolism of the allantoin degradation intermediate (S)-ureidoglycolate, generating urea and glyoxylate. Involved in the utilization of allantoin as nitrogen source.</text>
</comment>
<evidence type="ECO:0000256" key="5">
    <source>
        <dbReference type="HAMAP-Rule" id="MF_00616"/>
    </source>
</evidence>
<name>A0ABP6VXD9_9GAMM</name>
<comment type="subunit">
    <text evidence="1 5">Homodimer.</text>
</comment>
<evidence type="ECO:0000256" key="4">
    <source>
        <dbReference type="ARBA" id="ARBA00047684"/>
    </source>
</evidence>
<dbReference type="PANTHER" id="PTHR21221">
    <property type="entry name" value="UREIDOGLYCOLATE HYDROLASE"/>
    <property type="match status" value="1"/>
</dbReference>
<dbReference type="InterPro" id="IPR023525">
    <property type="entry name" value="Ureidogly_lyase_bac"/>
</dbReference>